<dbReference type="InterPro" id="IPR001437">
    <property type="entry name" value="Tscrpt_elong_fac_GreA/B_C"/>
</dbReference>
<reference evidence="3" key="1">
    <citation type="submission" date="2019-04" db="EMBL/GenBank/DDBJ databases">
        <title>Whole genome sequencing of cave bacteria.</title>
        <authorList>
            <person name="Gan H.M."/>
            <person name="Barton H."/>
            <person name="Savka M.A."/>
        </authorList>
    </citation>
    <scope>NUCLEOTIDE SEQUENCE [LARGE SCALE GENOMIC DNA]</scope>
    <source>
        <strain evidence="3">LC387</strain>
    </source>
</reference>
<dbReference type="Pfam" id="PF01272">
    <property type="entry name" value="GreA_GreB"/>
    <property type="match status" value="1"/>
</dbReference>
<accession>A0A4U6BMC2</accession>
<evidence type="ECO:0000313" key="3">
    <source>
        <dbReference type="EMBL" id="TKT70555.1"/>
    </source>
</evidence>
<comment type="caution">
    <text evidence="3">The sequence shown here is derived from an EMBL/GenBank/DDBJ whole genome shotgun (WGS) entry which is preliminary data.</text>
</comment>
<dbReference type="STRING" id="211460.YH63_15370"/>
<dbReference type="SUPFAM" id="SSF54534">
    <property type="entry name" value="FKBP-like"/>
    <property type="match status" value="1"/>
</dbReference>
<evidence type="ECO:0000313" key="4">
    <source>
        <dbReference type="Proteomes" id="UP000034832"/>
    </source>
</evidence>
<dbReference type="Pfam" id="PF14760">
    <property type="entry name" value="Rnk_N"/>
    <property type="match status" value="1"/>
</dbReference>
<organism evidence="3 4">
    <name type="scientific">Afipia massiliensis</name>
    <dbReference type="NCBI Taxonomy" id="211460"/>
    <lineage>
        <taxon>Bacteria</taxon>
        <taxon>Pseudomonadati</taxon>
        <taxon>Pseudomonadota</taxon>
        <taxon>Alphaproteobacteria</taxon>
        <taxon>Hyphomicrobiales</taxon>
        <taxon>Nitrobacteraceae</taxon>
        <taxon>Afipia</taxon>
    </lineage>
</organism>
<name>A0A4U6BMC2_9BRAD</name>
<protein>
    <submittedName>
        <fullName evidence="3">Nucleoside diphosphate kinase regulator</fullName>
    </submittedName>
</protein>
<gene>
    <name evidence="3" type="ORF">YH63_003530</name>
</gene>
<keyword evidence="4" id="KW-1185">Reference proteome</keyword>
<feature type="domain" description="Regulator of nucleoside diphosphate kinase N-terminal" evidence="2">
    <location>
        <begin position="10"/>
        <end position="49"/>
    </location>
</feature>
<dbReference type="GO" id="GO:0006354">
    <property type="term" value="P:DNA-templated transcription elongation"/>
    <property type="evidence" value="ECO:0007669"/>
    <property type="project" value="TreeGrafter"/>
</dbReference>
<dbReference type="NCBIfam" id="NF004396">
    <property type="entry name" value="PRK05753.1"/>
    <property type="match status" value="1"/>
</dbReference>
<dbReference type="RefSeq" id="WP_046829778.1">
    <property type="nucleotide sequence ID" value="NZ_LBIA02000001.1"/>
</dbReference>
<dbReference type="OrthoDB" id="192847at2"/>
<keyword evidence="3" id="KW-0418">Kinase</keyword>
<sequence>MINYLQPELPPISLRMCDVDRLRNLAEAASEKYPQTCDFLAREIERAEILPDARLLTGLVAMESDVTFRDDISGQERSVTLVYPEAANVDAGKISILTPIGAALIGLSVGQTIEFQTPAGGWRSLTVLKVK</sequence>
<keyword evidence="3" id="KW-0808">Transferase</keyword>
<dbReference type="PANTHER" id="PTHR30437:SF5">
    <property type="entry name" value="REGULATOR OF NUCLEOSIDE DIPHOSPHATE KINASE"/>
    <property type="match status" value="1"/>
</dbReference>
<dbReference type="GO" id="GO:0032784">
    <property type="term" value="P:regulation of DNA-templated transcription elongation"/>
    <property type="evidence" value="ECO:0007669"/>
    <property type="project" value="InterPro"/>
</dbReference>
<dbReference type="Proteomes" id="UP000034832">
    <property type="component" value="Unassembled WGS sequence"/>
</dbReference>
<dbReference type="GO" id="GO:0003677">
    <property type="term" value="F:DNA binding"/>
    <property type="evidence" value="ECO:0007669"/>
    <property type="project" value="InterPro"/>
</dbReference>
<dbReference type="PANTHER" id="PTHR30437">
    <property type="entry name" value="TRANSCRIPTION ELONGATION FACTOR GREA"/>
    <property type="match status" value="1"/>
</dbReference>
<dbReference type="InterPro" id="IPR023459">
    <property type="entry name" value="Tscrpt_elong_fac_GreA/B_fam"/>
</dbReference>
<dbReference type="GO" id="GO:0070063">
    <property type="term" value="F:RNA polymerase binding"/>
    <property type="evidence" value="ECO:0007669"/>
    <property type="project" value="InterPro"/>
</dbReference>
<feature type="domain" description="Transcription elongation factor GreA/GreB C-terminal" evidence="1">
    <location>
        <begin position="59"/>
        <end position="131"/>
    </location>
</feature>
<dbReference type="GO" id="GO:0016301">
    <property type="term" value="F:kinase activity"/>
    <property type="evidence" value="ECO:0007669"/>
    <property type="project" value="UniProtKB-KW"/>
</dbReference>
<dbReference type="EMBL" id="LBIA02000001">
    <property type="protein sequence ID" value="TKT70555.1"/>
    <property type="molecule type" value="Genomic_DNA"/>
</dbReference>
<dbReference type="PIRSF" id="PIRSF006092">
    <property type="entry name" value="GreA_GreB"/>
    <property type="match status" value="1"/>
</dbReference>
<evidence type="ECO:0000259" key="1">
    <source>
        <dbReference type="Pfam" id="PF01272"/>
    </source>
</evidence>
<dbReference type="AlphaFoldDB" id="A0A4U6BMC2"/>
<evidence type="ECO:0000259" key="2">
    <source>
        <dbReference type="Pfam" id="PF14760"/>
    </source>
</evidence>
<dbReference type="InterPro" id="IPR036953">
    <property type="entry name" value="GreA/GreB_C_sf"/>
</dbReference>
<proteinExistence type="predicted"/>
<dbReference type="InterPro" id="IPR029462">
    <property type="entry name" value="Rnk_N"/>
</dbReference>
<dbReference type="Gene3D" id="3.10.50.30">
    <property type="entry name" value="Transcription elongation factor, GreA/GreB, C-terminal domain"/>
    <property type="match status" value="1"/>
</dbReference>